<gene>
    <name evidence="1" type="ORF">Pla100_63420</name>
</gene>
<comment type="caution">
    <text evidence="1">The sequence shown here is derived from an EMBL/GenBank/DDBJ whole genome shotgun (WGS) entry which is preliminary data.</text>
</comment>
<organism evidence="1 2">
    <name type="scientific">Neorhodopirellula pilleata</name>
    <dbReference type="NCBI Taxonomy" id="2714738"/>
    <lineage>
        <taxon>Bacteria</taxon>
        <taxon>Pseudomonadati</taxon>
        <taxon>Planctomycetota</taxon>
        <taxon>Planctomycetia</taxon>
        <taxon>Pirellulales</taxon>
        <taxon>Pirellulaceae</taxon>
        <taxon>Neorhodopirellula</taxon>
    </lineage>
</organism>
<accession>A0A5C5YQC2</accession>
<keyword evidence="2" id="KW-1185">Reference proteome</keyword>
<dbReference type="Proteomes" id="UP000316213">
    <property type="component" value="Unassembled WGS sequence"/>
</dbReference>
<protein>
    <submittedName>
        <fullName evidence="1">Uncharacterized protein</fullName>
    </submittedName>
</protein>
<dbReference type="EMBL" id="SJPM01000068">
    <property type="protein sequence ID" value="TWT77162.1"/>
    <property type="molecule type" value="Genomic_DNA"/>
</dbReference>
<evidence type="ECO:0000313" key="2">
    <source>
        <dbReference type="Proteomes" id="UP000316213"/>
    </source>
</evidence>
<evidence type="ECO:0000313" key="1">
    <source>
        <dbReference type="EMBL" id="TWT77162.1"/>
    </source>
</evidence>
<name>A0A5C5YQC2_9BACT</name>
<reference evidence="1 2" key="1">
    <citation type="submission" date="2019-02" db="EMBL/GenBank/DDBJ databases">
        <title>Deep-cultivation of Planctomycetes and their phenomic and genomic characterization uncovers novel biology.</title>
        <authorList>
            <person name="Wiegand S."/>
            <person name="Jogler M."/>
            <person name="Boedeker C."/>
            <person name="Pinto D."/>
            <person name="Vollmers J."/>
            <person name="Rivas-Marin E."/>
            <person name="Kohn T."/>
            <person name="Peeters S.H."/>
            <person name="Heuer A."/>
            <person name="Rast P."/>
            <person name="Oberbeckmann S."/>
            <person name="Bunk B."/>
            <person name="Jeske O."/>
            <person name="Meyerdierks A."/>
            <person name="Storesund J.E."/>
            <person name="Kallscheuer N."/>
            <person name="Luecker S."/>
            <person name="Lage O.M."/>
            <person name="Pohl T."/>
            <person name="Merkel B.J."/>
            <person name="Hornburger P."/>
            <person name="Mueller R.-W."/>
            <person name="Bruemmer F."/>
            <person name="Labrenz M."/>
            <person name="Spormann A.M."/>
            <person name="Op Den Camp H."/>
            <person name="Overmann J."/>
            <person name="Amann R."/>
            <person name="Jetten M.S.M."/>
            <person name="Mascher T."/>
            <person name="Medema M.H."/>
            <person name="Devos D.P."/>
            <person name="Kaster A.-K."/>
            <person name="Ovreas L."/>
            <person name="Rohde M."/>
            <person name="Galperin M.Y."/>
            <person name="Jogler C."/>
        </authorList>
    </citation>
    <scope>NUCLEOTIDE SEQUENCE [LARGE SCALE GENOMIC DNA]</scope>
    <source>
        <strain evidence="1 2">Pla100</strain>
    </source>
</reference>
<sequence>MALPKRNRRTVKVRDCTYHWVKGSRGDNGRGVATVQHSAGCGARLMIDPYGTIIYDVVPFAIEFALDHGWNPLESGEPFWIAYSWLLEPPACFILRSKNAPPFWNDPRRKEIERDIRDRYYKKLLSEMELIQ</sequence>
<proteinExistence type="predicted"/>
<dbReference type="AlphaFoldDB" id="A0A5C5YQC2"/>